<dbReference type="Pfam" id="PF02604">
    <property type="entry name" value="PhdYeFM_antitox"/>
    <property type="match status" value="1"/>
</dbReference>
<proteinExistence type="inferred from homology"/>
<reference evidence="3 4" key="1">
    <citation type="journal article" date="2019" name="Syst. Appl. Microbiol.">
        <title>Characterization of Bifidobacterium species in feaces of the Egyptian fruit bat: Description of B. vespertilionis sp. nov. and B. rousetti sp. nov.</title>
        <authorList>
            <person name="Modesto M."/>
            <person name="Satti M."/>
            <person name="Watanabe K."/>
            <person name="Puglisi E."/>
            <person name="Morelli L."/>
            <person name="Huang C.-H."/>
            <person name="Liou J.-S."/>
            <person name="Miyashita M."/>
            <person name="Tamura T."/>
            <person name="Saito S."/>
            <person name="Mori K."/>
            <person name="Huang L."/>
            <person name="Sciavilla P."/>
            <person name="Sandri C."/>
            <person name="Spiezio C."/>
            <person name="Vitali F."/>
            <person name="Cavalieri D."/>
            <person name="Perpetuini G."/>
            <person name="Tofalo R."/>
            <person name="Bonetti A."/>
            <person name="Arita M."/>
            <person name="Mattarelli P."/>
        </authorList>
    </citation>
    <scope>NUCLEOTIDE SEQUENCE [LARGE SCALE GENOMIC DNA]</scope>
    <source>
        <strain evidence="3 4">RST17</strain>
    </source>
</reference>
<comment type="similarity">
    <text evidence="1 2">Belongs to the phD/YefM antitoxin family.</text>
</comment>
<protein>
    <recommendedName>
        <fullName evidence="2">Antitoxin</fullName>
    </recommendedName>
</protein>
<dbReference type="EMBL" id="RZUH01000009">
    <property type="protein sequence ID" value="KAA8826932.1"/>
    <property type="molecule type" value="Genomic_DNA"/>
</dbReference>
<dbReference type="SUPFAM" id="SSF143120">
    <property type="entry name" value="YefM-like"/>
    <property type="match status" value="1"/>
</dbReference>
<evidence type="ECO:0000256" key="2">
    <source>
        <dbReference type="RuleBase" id="RU362080"/>
    </source>
</evidence>
<evidence type="ECO:0000256" key="1">
    <source>
        <dbReference type="ARBA" id="ARBA00009981"/>
    </source>
</evidence>
<sequence length="90" mass="9851">MNEPNHERGSSMDANRIGAWHLPSPSRLIPVSELSRGKSAKAFDAVKDGPVIVLQRSRPIAVVLSVSDYERLRRAAERNETAAADEGRGE</sequence>
<dbReference type="AlphaFoldDB" id="A0A5M9ZJ31"/>
<dbReference type="InterPro" id="IPR006442">
    <property type="entry name" value="Antitoxin_Phd/YefM"/>
</dbReference>
<dbReference type="Proteomes" id="UP000410049">
    <property type="component" value="Unassembled WGS sequence"/>
</dbReference>
<gene>
    <name evidence="3" type="ORF">EMO91_10400</name>
</gene>
<evidence type="ECO:0000313" key="3">
    <source>
        <dbReference type="EMBL" id="KAA8826932.1"/>
    </source>
</evidence>
<organism evidence="3 4">
    <name type="scientific">Bifidobacterium myosotis</name>
    <dbReference type="NCBI Taxonomy" id="1630166"/>
    <lineage>
        <taxon>Bacteria</taxon>
        <taxon>Bacillati</taxon>
        <taxon>Actinomycetota</taxon>
        <taxon>Actinomycetes</taxon>
        <taxon>Bifidobacteriales</taxon>
        <taxon>Bifidobacteriaceae</taxon>
        <taxon>Bifidobacterium</taxon>
    </lineage>
</organism>
<evidence type="ECO:0000313" key="4">
    <source>
        <dbReference type="Proteomes" id="UP000410049"/>
    </source>
</evidence>
<comment type="caution">
    <text evidence="3">The sequence shown here is derived from an EMBL/GenBank/DDBJ whole genome shotgun (WGS) entry which is preliminary data.</text>
</comment>
<accession>A0A5M9ZJ31</accession>
<dbReference type="InterPro" id="IPR036165">
    <property type="entry name" value="YefM-like_sf"/>
</dbReference>
<name>A0A5M9ZJ31_9BIFI</name>
<comment type="function">
    <text evidence="2">Antitoxin component of a type II toxin-antitoxin (TA) system.</text>
</comment>
<dbReference type="NCBIfam" id="TIGR01552">
    <property type="entry name" value="phd_fam"/>
    <property type="match status" value="1"/>
</dbReference>
<dbReference type="Gene3D" id="3.40.1620.10">
    <property type="entry name" value="YefM-like domain"/>
    <property type="match status" value="1"/>
</dbReference>